<keyword evidence="2" id="KW-1185">Reference proteome</keyword>
<dbReference type="AlphaFoldDB" id="A0A915CKZ7"/>
<sequence length="123" mass="14454">MTRASVEPEAFVEDPHLHTKCGFHVQVIYYGHSIATVVCDLLGILVGMLLFFYPHKFRETTIYRQFLQHYDRTQAYHYQLFYNISCLGWISLFFLHILAIGGAILEYSCKNHGLCCHNSYFYF</sequence>
<accession>A0A915CKZ7</accession>
<dbReference type="WBParaSite" id="jg10069">
    <property type="protein sequence ID" value="jg10069"/>
    <property type="gene ID" value="jg10069"/>
</dbReference>
<name>A0A915CKZ7_9BILA</name>
<organism evidence="2 3">
    <name type="scientific">Ditylenchus dipsaci</name>
    <dbReference type="NCBI Taxonomy" id="166011"/>
    <lineage>
        <taxon>Eukaryota</taxon>
        <taxon>Metazoa</taxon>
        <taxon>Ecdysozoa</taxon>
        <taxon>Nematoda</taxon>
        <taxon>Chromadorea</taxon>
        <taxon>Rhabditida</taxon>
        <taxon>Tylenchina</taxon>
        <taxon>Tylenchomorpha</taxon>
        <taxon>Sphaerularioidea</taxon>
        <taxon>Anguinidae</taxon>
        <taxon>Anguininae</taxon>
        <taxon>Ditylenchus</taxon>
    </lineage>
</organism>
<dbReference type="Proteomes" id="UP000887574">
    <property type="component" value="Unplaced"/>
</dbReference>
<reference evidence="3" key="1">
    <citation type="submission" date="2022-11" db="UniProtKB">
        <authorList>
            <consortium name="WormBaseParasite"/>
        </authorList>
    </citation>
    <scope>IDENTIFICATION</scope>
</reference>
<evidence type="ECO:0000313" key="3">
    <source>
        <dbReference type="WBParaSite" id="jg10069"/>
    </source>
</evidence>
<proteinExistence type="predicted"/>
<keyword evidence="1" id="KW-0812">Transmembrane</keyword>
<keyword evidence="1" id="KW-1133">Transmembrane helix</keyword>
<feature type="transmembrane region" description="Helical" evidence="1">
    <location>
        <begin position="80"/>
        <end position="105"/>
    </location>
</feature>
<feature type="transmembrane region" description="Helical" evidence="1">
    <location>
        <begin position="27"/>
        <end position="53"/>
    </location>
</feature>
<protein>
    <submittedName>
        <fullName evidence="3">Uncharacterized protein</fullName>
    </submittedName>
</protein>
<evidence type="ECO:0000313" key="2">
    <source>
        <dbReference type="Proteomes" id="UP000887574"/>
    </source>
</evidence>
<evidence type="ECO:0000256" key="1">
    <source>
        <dbReference type="SAM" id="Phobius"/>
    </source>
</evidence>
<keyword evidence="1" id="KW-0472">Membrane</keyword>